<sequence length="664" mass="75114">MKSKKKEKKKELSWREVFSLNKRAVLLWCRECPMLFVSAALHSVLEALVPYLTLYFSARLLDELAGLRRPELLQRWVIVLLTADAVAYLLKALVGRWKQALASVMYYQGEVRISRKLLTMDFCAADDASTHELLSRIHQREMWSGWGLGKIYEHFECLMKEMFRIAGAAVLTVSLFRLPVPEQAGWLTVLNSPLFILLLVLVMAGVTILSPWLATMAEMRVMKHDETQKLGNRIYFFCMDLFRQERRASDMRIYRQDVYGIEKIEQVADFKNGINSGMARDARGWMGCLFALSAAASRLFLGVVYLFVCLKAWGGAFGVGAVTQYIGGITAFSTGFAGVLKVIGEARVNSDTLKMIFEFLDIPNEMYQGSLTVEKRSDRKYEVEFRNVSFRYPNTESWALKNVSLKFKVGERLAVVGQNGSGKTTFIKLLCRLYDPTEGEILLNGIDIRKYNYQEYLGVFSVVFQDFQLLAVSLLDNVAAGSIAADTGGSVRKGGRGRKASWNSQDYDRERAVRCVERAGLSDWLAARPEGLDTILFKELDDKGVQLSGGEAQKVAIARSLYHDAPFIILDEPTAALDPVAEYEIYTKFNEIVGDRTAVYISHRLASCRFCDEIVVFHEGSILQRGKHETLLAQEGGKYRELWNAQAQYYTKEQPDLLFQGKCV</sequence>
<feature type="transmembrane region" description="Helical" evidence="7">
    <location>
        <begin position="192"/>
        <end position="214"/>
    </location>
</feature>
<keyword evidence="5 7" id="KW-1133">Transmembrane helix</keyword>
<evidence type="ECO:0000256" key="3">
    <source>
        <dbReference type="ARBA" id="ARBA00022741"/>
    </source>
</evidence>
<dbReference type="EMBL" id="OFSM01000008">
    <property type="protein sequence ID" value="SOY29133.1"/>
    <property type="molecule type" value="Genomic_DNA"/>
</dbReference>
<organism evidence="9 10">
    <name type="scientific">Acetatifactor muris</name>
    <dbReference type="NCBI Taxonomy" id="879566"/>
    <lineage>
        <taxon>Bacteria</taxon>
        <taxon>Bacillati</taxon>
        <taxon>Bacillota</taxon>
        <taxon>Clostridia</taxon>
        <taxon>Lachnospirales</taxon>
        <taxon>Lachnospiraceae</taxon>
        <taxon>Acetatifactor</taxon>
    </lineage>
</organism>
<feature type="transmembrane region" description="Helical" evidence="7">
    <location>
        <begin position="32"/>
        <end position="52"/>
    </location>
</feature>
<dbReference type="PANTHER" id="PTHR43394:SF1">
    <property type="entry name" value="ATP-BINDING CASSETTE SUB-FAMILY B MEMBER 10, MITOCHONDRIAL"/>
    <property type="match status" value="1"/>
</dbReference>
<dbReference type="InterPro" id="IPR039421">
    <property type="entry name" value="Type_1_exporter"/>
</dbReference>
<dbReference type="Proteomes" id="UP000236311">
    <property type="component" value="Unassembled WGS sequence"/>
</dbReference>
<evidence type="ECO:0000256" key="7">
    <source>
        <dbReference type="SAM" id="Phobius"/>
    </source>
</evidence>
<evidence type="ECO:0000259" key="8">
    <source>
        <dbReference type="PROSITE" id="PS50893"/>
    </source>
</evidence>
<accession>A0A2K4ZF84</accession>
<dbReference type="InterPro" id="IPR003439">
    <property type="entry name" value="ABC_transporter-like_ATP-bd"/>
</dbReference>
<evidence type="ECO:0000256" key="4">
    <source>
        <dbReference type="ARBA" id="ARBA00022840"/>
    </source>
</evidence>
<dbReference type="GO" id="GO:0005886">
    <property type="term" value="C:plasma membrane"/>
    <property type="evidence" value="ECO:0007669"/>
    <property type="project" value="UniProtKB-SubCell"/>
</dbReference>
<dbReference type="InterPro" id="IPR027417">
    <property type="entry name" value="P-loop_NTPase"/>
</dbReference>
<evidence type="ECO:0000256" key="2">
    <source>
        <dbReference type="ARBA" id="ARBA00022692"/>
    </source>
</evidence>
<keyword evidence="9" id="KW-0378">Hydrolase</keyword>
<dbReference type="Gene3D" id="1.20.1560.10">
    <property type="entry name" value="ABC transporter type 1, transmembrane domain"/>
    <property type="match status" value="1"/>
</dbReference>
<dbReference type="InterPro" id="IPR003593">
    <property type="entry name" value="AAA+_ATPase"/>
</dbReference>
<evidence type="ECO:0000256" key="6">
    <source>
        <dbReference type="ARBA" id="ARBA00023136"/>
    </source>
</evidence>
<dbReference type="PROSITE" id="PS00211">
    <property type="entry name" value="ABC_TRANSPORTER_1"/>
    <property type="match status" value="1"/>
</dbReference>
<dbReference type="InterPro" id="IPR017871">
    <property type="entry name" value="ABC_transporter-like_CS"/>
</dbReference>
<dbReference type="EC" id="3.6.3.-" evidence="9"/>
<dbReference type="GO" id="GO:0005524">
    <property type="term" value="F:ATP binding"/>
    <property type="evidence" value="ECO:0007669"/>
    <property type="project" value="UniProtKB-KW"/>
</dbReference>
<reference evidence="9 10" key="1">
    <citation type="submission" date="2018-01" db="EMBL/GenBank/DDBJ databases">
        <authorList>
            <person name="Gaut B.S."/>
            <person name="Morton B.R."/>
            <person name="Clegg M.T."/>
            <person name="Duvall M.R."/>
        </authorList>
    </citation>
    <scope>NUCLEOTIDE SEQUENCE [LARGE SCALE GENOMIC DNA]</scope>
    <source>
        <strain evidence="9">GP69</strain>
    </source>
</reference>
<evidence type="ECO:0000313" key="10">
    <source>
        <dbReference type="Proteomes" id="UP000236311"/>
    </source>
</evidence>
<dbReference type="GO" id="GO:0015421">
    <property type="term" value="F:ABC-type oligopeptide transporter activity"/>
    <property type="evidence" value="ECO:0007669"/>
    <property type="project" value="TreeGrafter"/>
</dbReference>
<comment type="subcellular location">
    <subcellularLocation>
        <location evidence="1">Cell membrane</location>
        <topology evidence="1">Multi-pass membrane protein</topology>
    </subcellularLocation>
</comment>
<protein>
    <submittedName>
        <fullName evidence="9">Lipid A export ATP-binding/permease protein MsbA</fullName>
        <ecNumber evidence="9">3.6.3.-</ecNumber>
    </submittedName>
</protein>
<keyword evidence="4 9" id="KW-0067">ATP-binding</keyword>
<dbReference type="RefSeq" id="WP_103239244.1">
    <property type="nucleotide sequence ID" value="NZ_JANJZD010000007.1"/>
</dbReference>
<feature type="transmembrane region" description="Helical" evidence="7">
    <location>
        <begin position="162"/>
        <end position="180"/>
    </location>
</feature>
<dbReference type="OrthoDB" id="1699242at2"/>
<proteinExistence type="predicted"/>
<evidence type="ECO:0000313" key="9">
    <source>
        <dbReference type="EMBL" id="SOY29133.1"/>
    </source>
</evidence>
<feature type="transmembrane region" description="Helical" evidence="7">
    <location>
        <begin position="288"/>
        <end position="313"/>
    </location>
</feature>
<evidence type="ECO:0000256" key="5">
    <source>
        <dbReference type="ARBA" id="ARBA00022989"/>
    </source>
</evidence>
<evidence type="ECO:0000256" key="1">
    <source>
        <dbReference type="ARBA" id="ARBA00004651"/>
    </source>
</evidence>
<keyword evidence="2 7" id="KW-0812">Transmembrane</keyword>
<dbReference type="Pfam" id="PF00005">
    <property type="entry name" value="ABC_tran"/>
    <property type="match status" value="1"/>
</dbReference>
<dbReference type="PANTHER" id="PTHR43394">
    <property type="entry name" value="ATP-DEPENDENT PERMEASE MDL1, MITOCHONDRIAL"/>
    <property type="match status" value="1"/>
</dbReference>
<keyword evidence="6 7" id="KW-0472">Membrane</keyword>
<gene>
    <name evidence="9" type="primary">msbA_6</name>
    <name evidence="9" type="ORF">AMURIS_01848</name>
</gene>
<dbReference type="SMART" id="SM00382">
    <property type="entry name" value="AAA"/>
    <property type="match status" value="1"/>
</dbReference>
<dbReference type="PROSITE" id="PS50893">
    <property type="entry name" value="ABC_TRANSPORTER_2"/>
    <property type="match status" value="1"/>
</dbReference>
<keyword evidence="10" id="KW-1185">Reference proteome</keyword>
<dbReference type="SUPFAM" id="SSF90123">
    <property type="entry name" value="ABC transporter transmembrane region"/>
    <property type="match status" value="1"/>
</dbReference>
<dbReference type="AlphaFoldDB" id="A0A2K4ZF84"/>
<feature type="domain" description="ABC transporter" evidence="8">
    <location>
        <begin position="383"/>
        <end position="644"/>
    </location>
</feature>
<feature type="transmembrane region" description="Helical" evidence="7">
    <location>
        <begin position="72"/>
        <end position="90"/>
    </location>
</feature>
<keyword evidence="3" id="KW-0547">Nucleotide-binding</keyword>
<name>A0A2K4ZF84_9FIRM</name>
<dbReference type="InterPro" id="IPR036640">
    <property type="entry name" value="ABC1_TM_sf"/>
</dbReference>
<feature type="transmembrane region" description="Helical" evidence="7">
    <location>
        <begin position="325"/>
        <end position="344"/>
    </location>
</feature>
<dbReference type="GO" id="GO:0016887">
    <property type="term" value="F:ATP hydrolysis activity"/>
    <property type="evidence" value="ECO:0007669"/>
    <property type="project" value="InterPro"/>
</dbReference>
<dbReference type="Gene3D" id="3.40.50.300">
    <property type="entry name" value="P-loop containing nucleotide triphosphate hydrolases"/>
    <property type="match status" value="1"/>
</dbReference>
<dbReference type="SUPFAM" id="SSF52540">
    <property type="entry name" value="P-loop containing nucleoside triphosphate hydrolases"/>
    <property type="match status" value="1"/>
</dbReference>